<evidence type="ECO:0000256" key="1">
    <source>
        <dbReference type="SAM" id="MobiDB-lite"/>
    </source>
</evidence>
<dbReference type="Proteomes" id="UP001285354">
    <property type="component" value="Unassembled WGS sequence"/>
</dbReference>
<evidence type="ECO:0000313" key="3">
    <source>
        <dbReference type="Proteomes" id="UP001285354"/>
    </source>
</evidence>
<sequence length="548" mass="61004">MVSGKARRHRDRSSEPGMTGITKIETFIASKDDFRVAPSGTLPTPWPFHQRRPTEQASNVFNAVESQCQSIVKSYDIRARRIDMHSIVQKDKEETRRDCLIVETKDQDVTSWSNAANELQVLLTKTTLAPDTFKVEIRNPDLFYADRSSILPDDDDLINCINAIEDQVLQTALTQLGKNCISIAYHSRQKRLAGSPRIPTVLVFVRPGTLAVWEVVEISLLKAIQGPDFPQITLSLEILVGKVQLGVDVNSAIQYLQLDSMKPFNGCSVGVAGRRPDSGSLGGWLKLVRKETGEVFRGFLTCYHVIATGDKEQAAKNSYFGIGLVGEHSDLNPHIEVVWPSEHDREAWKSDIQTLIARGDATNANRSTLAMLSHEDTMKPIGSVRFASGFEKQAESGARLDWAFVMSPETSLENHPPPPVYDSLKPSHIQYVPTDRDLIKSFGRMKPGDWLVRRGRTSIEHGEVNRIHRQVLWDDHPPSKEMEVLGFRDDFARPGDSGSWVVNAKLELVGMLIGMDSEGSSGNVGFVTPIHDIMDDIEKRTGCVVSLP</sequence>
<dbReference type="EMBL" id="JAUBYV010000012">
    <property type="protein sequence ID" value="KAK2623620.1"/>
    <property type="molecule type" value="Genomic_DNA"/>
</dbReference>
<feature type="region of interest" description="Disordered" evidence="1">
    <location>
        <begin position="1"/>
        <end position="21"/>
    </location>
</feature>
<feature type="compositionally biased region" description="Basic residues" evidence="1">
    <location>
        <begin position="1"/>
        <end position="11"/>
    </location>
</feature>
<proteinExistence type="predicted"/>
<comment type="caution">
    <text evidence="2">The sequence shown here is derived from an EMBL/GenBank/DDBJ whole genome shotgun (WGS) entry which is preliminary data.</text>
</comment>
<accession>A0AAD9STV3</accession>
<protein>
    <submittedName>
        <fullName evidence="2">Uncharacterized protein</fullName>
    </submittedName>
</protein>
<name>A0AAD9STV3_9HELO</name>
<evidence type="ECO:0000313" key="2">
    <source>
        <dbReference type="EMBL" id="KAK2623620.1"/>
    </source>
</evidence>
<dbReference type="AlphaFoldDB" id="A0AAD9STV3"/>
<dbReference type="SUPFAM" id="SSF50494">
    <property type="entry name" value="Trypsin-like serine proteases"/>
    <property type="match status" value="1"/>
</dbReference>
<reference evidence="2" key="1">
    <citation type="submission" date="2023-06" db="EMBL/GenBank/DDBJ databases">
        <title>Draft genome of Marssonina rosae.</title>
        <authorList>
            <person name="Cheng Q."/>
        </authorList>
    </citation>
    <scope>NUCLEOTIDE SEQUENCE</scope>
    <source>
        <strain evidence="2">R4</strain>
    </source>
</reference>
<keyword evidence="3" id="KW-1185">Reference proteome</keyword>
<organism evidence="2 3">
    <name type="scientific">Diplocarpon rosae</name>
    <dbReference type="NCBI Taxonomy" id="946125"/>
    <lineage>
        <taxon>Eukaryota</taxon>
        <taxon>Fungi</taxon>
        <taxon>Dikarya</taxon>
        <taxon>Ascomycota</taxon>
        <taxon>Pezizomycotina</taxon>
        <taxon>Leotiomycetes</taxon>
        <taxon>Helotiales</taxon>
        <taxon>Drepanopezizaceae</taxon>
        <taxon>Diplocarpon</taxon>
    </lineage>
</organism>
<dbReference type="InterPro" id="IPR009003">
    <property type="entry name" value="Peptidase_S1_PA"/>
</dbReference>
<gene>
    <name evidence="2" type="ORF">QTJ16_006801</name>
</gene>